<organism evidence="25 26">
    <name type="scientific">Caenorhabditis angaria</name>
    <dbReference type="NCBI Taxonomy" id="860376"/>
    <lineage>
        <taxon>Eukaryota</taxon>
        <taxon>Metazoa</taxon>
        <taxon>Ecdysozoa</taxon>
        <taxon>Nematoda</taxon>
        <taxon>Chromadorea</taxon>
        <taxon>Rhabditida</taxon>
        <taxon>Rhabditina</taxon>
        <taxon>Rhabditomorpha</taxon>
        <taxon>Rhabditoidea</taxon>
        <taxon>Rhabditidae</taxon>
        <taxon>Peloderinae</taxon>
        <taxon>Caenorhabditis</taxon>
    </lineage>
</organism>
<dbReference type="GO" id="GO:0000166">
    <property type="term" value="F:nucleotide binding"/>
    <property type="evidence" value="ECO:0007669"/>
    <property type="project" value="UniProtKB-KW"/>
</dbReference>
<gene>
    <name evidence="25" type="ORF">CAMP_LOCUS7715</name>
</gene>
<keyword evidence="9 23" id="KW-0812">Transmembrane</keyword>
<comment type="cofactor">
    <cofactor evidence="1">
        <name>Mn(2+)</name>
        <dbReference type="ChEBI" id="CHEBI:29035"/>
    </cofactor>
</comment>
<dbReference type="EMBL" id="CANHGI010000003">
    <property type="protein sequence ID" value="CAI5445078.1"/>
    <property type="molecule type" value="Genomic_DNA"/>
</dbReference>
<evidence type="ECO:0000256" key="16">
    <source>
        <dbReference type="ARBA" id="ARBA00023180"/>
    </source>
</evidence>
<comment type="pathway">
    <text evidence="3">Protein modification; protein glycosylation.</text>
</comment>
<evidence type="ECO:0000256" key="8">
    <source>
        <dbReference type="ARBA" id="ARBA00022679"/>
    </source>
</evidence>
<dbReference type="FunFam" id="3.90.550.50:FF:000017">
    <property type="entry name" value="Glycoprotein-N-acetylgalactosamine 3-beta-galactosyltransferase 1"/>
    <property type="match status" value="1"/>
</dbReference>
<reference evidence="25" key="1">
    <citation type="submission" date="2022-11" db="EMBL/GenBank/DDBJ databases">
        <authorList>
            <person name="Kikuchi T."/>
        </authorList>
    </citation>
    <scope>NUCLEOTIDE SEQUENCE</scope>
    <source>
        <strain evidence="25">PS1010</strain>
    </source>
</reference>
<evidence type="ECO:0000256" key="6">
    <source>
        <dbReference type="ARBA" id="ARBA00012557"/>
    </source>
</evidence>
<evidence type="ECO:0000256" key="12">
    <source>
        <dbReference type="ARBA" id="ARBA00022968"/>
    </source>
</evidence>
<dbReference type="Gene3D" id="3.90.550.50">
    <property type="match status" value="1"/>
</dbReference>
<keyword evidence="15" id="KW-1015">Disulfide bond</keyword>
<comment type="subcellular location">
    <subcellularLocation>
        <location evidence="2">Membrane</location>
        <topology evidence="2">Single-pass type II membrane protein</topology>
    </subcellularLocation>
</comment>
<keyword evidence="7" id="KW-0328">Glycosyltransferase</keyword>
<feature type="transmembrane region" description="Helical" evidence="23">
    <location>
        <begin position="5"/>
        <end position="23"/>
    </location>
</feature>
<dbReference type="InterPro" id="IPR003378">
    <property type="entry name" value="Fringe-like_glycosylTrfase"/>
</dbReference>
<comment type="similarity">
    <text evidence="4">Belongs to the glycosyltransferase 31 family. Beta3-Gal-T subfamily.</text>
</comment>
<evidence type="ECO:0000256" key="2">
    <source>
        <dbReference type="ARBA" id="ARBA00004606"/>
    </source>
</evidence>
<evidence type="ECO:0000256" key="11">
    <source>
        <dbReference type="ARBA" id="ARBA00022741"/>
    </source>
</evidence>
<feature type="domain" description="Fringe-like glycosyltransferase" evidence="24">
    <location>
        <begin position="38"/>
        <end position="211"/>
    </location>
</feature>
<evidence type="ECO:0000256" key="5">
    <source>
        <dbReference type="ARBA" id="ARBA00011748"/>
    </source>
</evidence>
<comment type="function">
    <text evidence="22">Glycosyltransferase that generates the core 1 O-glycan Gal-beta1-3GalNAc-alpha1-Ser/Thr (T antigen), which is a precursor for many extended O-glycans in glycoproteins.</text>
</comment>
<protein>
    <recommendedName>
        <fullName evidence="18">Glycoprotein-N-acetylgalactosamine 3-beta-galactosyltransferase 1</fullName>
        <ecNumber evidence="6">2.4.1.122</ecNumber>
    </recommendedName>
    <alternativeName>
        <fullName evidence="20">Core 1 O-glycan T-synthase</fullName>
    </alternativeName>
    <alternativeName>
        <fullName evidence="21">Core 1 UDP-galactose:N-acetylgalactosamine-alpha-R beta 1,3-galactosyltransferase 1</fullName>
    </alternativeName>
    <alternativeName>
        <fullName evidence="19">Core 1 beta1,3-galactosyltransferase 1</fullName>
    </alternativeName>
</protein>
<dbReference type="PANTHER" id="PTHR23033">
    <property type="entry name" value="BETA1,3-GALACTOSYLTRANSFERASE"/>
    <property type="match status" value="1"/>
</dbReference>
<dbReference type="GO" id="GO:0016020">
    <property type="term" value="C:membrane"/>
    <property type="evidence" value="ECO:0007669"/>
    <property type="project" value="UniProtKB-SubCell"/>
</dbReference>
<evidence type="ECO:0000256" key="9">
    <source>
        <dbReference type="ARBA" id="ARBA00022692"/>
    </source>
</evidence>
<keyword evidence="16" id="KW-0325">Glycoprotein</keyword>
<evidence type="ECO:0000313" key="26">
    <source>
        <dbReference type="Proteomes" id="UP001152747"/>
    </source>
</evidence>
<keyword evidence="8" id="KW-0808">Transferase</keyword>
<keyword evidence="10" id="KW-0479">Metal-binding</keyword>
<dbReference type="PANTHER" id="PTHR23033:SF14">
    <property type="entry name" value="GLYCOPROTEIN-N-ACETYLGALACTOSAMINE 3-BETA-GALACTOSYLTRANSFERASE 1-RELATED"/>
    <property type="match status" value="1"/>
</dbReference>
<evidence type="ECO:0000256" key="21">
    <source>
        <dbReference type="ARBA" id="ARBA00043065"/>
    </source>
</evidence>
<dbReference type="OrthoDB" id="414175at2759"/>
<evidence type="ECO:0000256" key="17">
    <source>
        <dbReference type="ARBA" id="ARBA00023211"/>
    </source>
</evidence>
<evidence type="ECO:0000256" key="22">
    <source>
        <dbReference type="ARBA" id="ARBA00059245"/>
    </source>
</evidence>
<keyword evidence="11" id="KW-0547">Nucleotide-binding</keyword>
<evidence type="ECO:0000256" key="3">
    <source>
        <dbReference type="ARBA" id="ARBA00004922"/>
    </source>
</evidence>
<evidence type="ECO:0000256" key="14">
    <source>
        <dbReference type="ARBA" id="ARBA00023136"/>
    </source>
</evidence>
<dbReference type="AlphaFoldDB" id="A0A9P1IIH0"/>
<dbReference type="Proteomes" id="UP001152747">
    <property type="component" value="Unassembled WGS sequence"/>
</dbReference>
<evidence type="ECO:0000259" key="24">
    <source>
        <dbReference type="Pfam" id="PF02434"/>
    </source>
</evidence>
<keyword evidence="12" id="KW-0735">Signal-anchor</keyword>
<evidence type="ECO:0000256" key="23">
    <source>
        <dbReference type="SAM" id="Phobius"/>
    </source>
</evidence>
<comment type="subunit">
    <text evidence="5">Homodimer; disulfide-linked.</text>
</comment>
<name>A0A9P1IIH0_9PELO</name>
<evidence type="ECO:0000256" key="1">
    <source>
        <dbReference type="ARBA" id="ARBA00001936"/>
    </source>
</evidence>
<dbReference type="Pfam" id="PF02434">
    <property type="entry name" value="Fringe"/>
    <property type="match status" value="1"/>
</dbReference>
<keyword evidence="26" id="KW-1185">Reference proteome</keyword>
<evidence type="ECO:0000256" key="19">
    <source>
        <dbReference type="ARBA" id="ARBA00041226"/>
    </source>
</evidence>
<keyword evidence="13 23" id="KW-1133">Transmembrane helix</keyword>
<accession>A0A9P1IIH0</accession>
<evidence type="ECO:0000256" key="13">
    <source>
        <dbReference type="ARBA" id="ARBA00022989"/>
    </source>
</evidence>
<evidence type="ECO:0000313" key="25">
    <source>
        <dbReference type="EMBL" id="CAI5445078.1"/>
    </source>
</evidence>
<dbReference type="InterPro" id="IPR026050">
    <property type="entry name" value="C1GALT1/C1GALT1_chp1"/>
</dbReference>
<comment type="caution">
    <text evidence="25">The sequence shown here is derived from an EMBL/GenBank/DDBJ whole genome shotgun (WGS) entry which is preliminary data.</text>
</comment>
<dbReference type="EC" id="2.4.1.122" evidence="6"/>
<dbReference type="GO" id="GO:0016263">
    <property type="term" value="F:glycoprotein-N-acetylgalactosamine 3-beta-galactosyltransferase activity"/>
    <property type="evidence" value="ECO:0007669"/>
    <property type="project" value="UniProtKB-EC"/>
</dbReference>
<evidence type="ECO:0000256" key="4">
    <source>
        <dbReference type="ARBA" id="ARBA00006462"/>
    </source>
</evidence>
<evidence type="ECO:0000256" key="20">
    <source>
        <dbReference type="ARBA" id="ARBA00042009"/>
    </source>
</evidence>
<evidence type="ECO:0000256" key="15">
    <source>
        <dbReference type="ARBA" id="ARBA00023157"/>
    </source>
</evidence>
<evidence type="ECO:0000256" key="18">
    <source>
        <dbReference type="ARBA" id="ARBA00040898"/>
    </source>
</evidence>
<dbReference type="GO" id="GO:0030145">
    <property type="term" value="F:manganese ion binding"/>
    <property type="evidence" value="ECO:0007669"/>
    <property type="project" value="UniProtKB-ARBA"/>
</dbReference>
<proteinExistence type="inferred from homology"/>
<evidence type="ECO:0000256" key="10">
    <source>
        <dbReference type="ARBA" id="ARBA00022723"/>
    </source>
</evidence>
<sequence>MFQKLIYLSIGIFVGFYIGDIILTNNSNQVEFTENNRSPKIFCWILTGNQNHETKAKHVKNTWLKRCDGYVFMSSQSDPELPSIDLGVREGRNFLWAKTRAAFKWIYEQKLIDEFDWFLKADDDTYVVVENLRNFLSNYSANDPIHFGCKLRLEKERSWNSGGAGYVLSRETVKRFVNSALPNPDICNPGPFGDEDLELGNCLDNLKIRNLDTRDSQNLHRFHPFNVSFHVDKSTEIDWNFWIWNISFFPIDKNPSDSAISFHYTTPEMMYWFEYFLYKFNIF</sequence>
<keyword evidence="17" id="KW-0464">Manganese</keyword>
<evidence type="ECO:0000256" key="7">
    <source>
        <dbReference type="ARBA" id="ARBA00022676"/>
    </source>
</evidence>
<keyword evidence="14 23" id="KW-0472">Membrane</keyword>